<evidence type="ECO:0000313" key="4">
    <source>
        <dbReference type="EMBL" id="GFS23404.1"/>
    </source>
</evidence>
<dbReference type="InterPro" id="IPR011047">
    <property type="entry name" value="Quinoprotein_ADH-like_sf"/>
</dbReference>
<proteinExistence type="predicted"/>
<feature type="compositionally biased region" description="Acidic residues" evidence="3">
    <location>
        <begin position="401"/>
        <end position="438"/>
    </location>
</feature>
<evidence type="ECO:0000256" key="2">
    <source>
        <dbReference type="ARBA" id="ARBA00022737"/>
    </source>
</evidence>
<evidence type="ECO:0000256" key="3">
    <source>
        <dbReference type="SAM" id="MobiDB-lite"/>
    </source>
</evidence>
<dbReference type="Gene3D" id="2.130.10.10">
    <property type="entry name" value="YVTN repeat-like/Quinoprotein amine dehydrogenase"/>
    <property type="match status" value="2"/>
</dbReference>
<dbReference type="InterPro" id="IPR015943">
    <property type="entry name" value="WD40/YVTN_repeat-like_dom_sf"/>
</dbReference>
<reference evidence="4 5" key="1">
    <citation type="journal article" date="2021" name="Elife">
        <title>Chloroplast acquisition without the gene transfer in kleptoplastic sea slugs, Plakobranchus ocellatus.</title>
        <authorList>
            <person name="Maeda T."/>
            <person name="Takahashi S."/>
            <person name="Yoshida T."/>
            <person name="Shimamura S."/>
            <person name="Takaki Y."/>
            <person name="Nagai Y."/>
            <person name="Toyoda A."/>
            <person name="Suzuki Y."/>
            <person name="Arimoto A."/>
            <person name="Ishii H."/>
            <person name="Satoh N."/>
            <person name="Nishiyama T."/>
            <person name="Hasebe M."/>
            <person name="Maruyama T."/>
            <person name="Minagawa J."/>
            <person name="Obokata J."/>
            <person name="Shigenobu S."/>
        </authorList>
    </citation>
    <scope>NUCLEOTIDE SEQUENCE [LARGE SCALE GENOMIC DNA]</scope>
</reference>
<dbReference type="PANTHER" id="PTHR22847:SF637">
    <property type="entry name" value="WD REPEAT DOMAIN 5B"/>
    <property type="match status" value="1"/>
</dbReference>
<evidence type="ECO:0000256" key="1">
    <source>
        <dbReference type="ARBA" id="ARBA00022574"/>
    </source>
</evidence>
<feature type="region of interest" description="Disordered" evidence="3">
    <location>
        <begin position="389"/>
        <end position="444"/>
    </location>
</feature>
<dbReference type="Proteomes" id="UP000762676">
    <property type="component" value="Unassembled WGS sequence"/>
</dbReference>
<dbReference type="SUPFAM" id="SSF50998">
    <property type="entry name" value="Quinoprotein alcohol dehydrogenase-like"/>
    <property type="match status" value="1"/>
</dbReference>
<comment type="caution">
    <text evidence="4">The sequence shown here is derived from an EMBL/GenBank/DDBJ whole genome shotgun (WGS) entry which is preliminary data.</text>
</comment>
<accession>A0AAV4JL09</accession>
<sequence>MFPLDSTGRYFMTEWSDNSDVLAVFDTSSQSYVYKGRWKAEDSDHKMSYVRLAGDWKISFESNKRCRVLDIRTMKISCVVQGQAPQYSSECYVVNEGKELATMSRGRMNIKLVDIQTGKILSILKAGQKKRLDTLVTNKTGTKLAADCEGPILVFDVTKRCLELEITPQMVDLKEELYLSDAAISADGVYMFFTAEYKIPKEKLEQGVKSASITTIYVFDIVNKKLQHRLCDVEDHNKLGQGPASDLTVSTDGFHILDDTRLVSTHDDFVVRVWGVECGTLLQRLRGHISYVRASVCPGSSILVTNGNWDEEYTIRLWDTTTWQCIAMYRYEYDINDVQLLNANSTTLICRLKQSLQPLMFTLKGQGSENIQSKSSSNVSATPALTLTGTVEIDSSHPDDDTIDEDNPDSDPEEVDSDDDDDDDDDLDSEEQLSDDEDWLKTDK</sequence>
<dbReference type="EMBL" id="BMAT01010269">
    <property type="protein sequence ID" value="GFS23404.1"/>
    <property type="molecule type" value="Genomic_DNA"/>
</dbReference>
<organism evidence="4 5">
    <name type="scientific">Elysia marginata</name>
    <dbReference type="NCBI Taxonomy" id="1093978"/>
    <lineage>
        <taxon>Eukaryota</taxon>
        <taxon>Metazoa</taxon>
        <taxon>Spiralia</taxon>
        <taxon>Lophotrochozoa</taxon>
        <taxon>Mollusca</taxon>
        <taxon>Gastropoda</taxon>
        <taxon>Heterobranchia</taxon>
        <taxon>Euthyneura</taxon>
        <taxon>Panpulmonata</taxon>
        <taxon>Sacoglossa</taxon>
        <taxon>Placobranchoidea</taxon>
        <taxon>Plakobranchidae</taxon>
        <taxon>Elysia</taxon>
    </lineage>
</organism>
<gene>
    <name evidence="4" type="ORF">ElyMa_005132100</name>
</gene>
<keyword evidence="5" id="KW-1185">Reference proteome</keyword>
<keyword evidence="1" id="KW-0853">WD repeat</keyword>
<dbReference type="PANTHER" id="PTHR22847">
    <property type="entry name" value="WD40 REPEAT PROTEIN"/>
    <property type="match status" value="1"/>
</dbReference>
<protein>
    <submittedName>
        <fullName evidence="4">WD repeat protein</fullName>
    </submittedName>
</protein>
<name>A0AAV4JL09_9GAST</name>
<evidence type="ECO:0000313" key="5">
    <source>
        <dbReference type="Proteomes" id="UP000762676"/>
    </source>
</evidence>
<keyword evidence="2" id="KW-0677">Repeat</keyword>
<dbReference type="AlphaFoldDB" id="A0AAV4JL09"/>